<keyword evidence="1" id="KW-0732">Signal</keyword>
<protein>
    <submittedName>
        <fullName evidence="2">Uncharacterized protein</fullName>
    </submittedName>
</protein>
<organism evidence="2 3">
    <name type="scientific">Aspergillus mulundensis</name>
    <dbReference type="NCBI Taxonomy" id="1810919"/>
    <lineage>
        <taxon>Eukaryota</taxon>
        <taxon>Fungi</taxon>
        <taxon>Dikarya</taxon>
        <taxon>Ascomycota</taxon>
        <taxon>Pezizomycotina</taxon>
        <taxon>Eurotiomycetes</taxon>
        <taxon>Eurotiomycetidae</taxon>
        <taxon>Eurotiales</taxon>
        <taxon>Aspergillaceae</taxon>
        <taxon>Aspergillus</taxon>
        <taxon>Aspergillus subgen. Nidulantes</taxon>
    </lineage>
</organism>
<evidence type="ECO:0000313" key="2">
    <source>
        <dbReference type="EMBL" id="RDW72590.1"/>
    </source>
</evidence>
<dbReference type="OrthoDB" id="4379324at2759"/>
<feature type="chain" id="PRO_5017609691" evidence="1">
    <location>
        <begin position="20"/>
        <end position="105"/>
    </location>
</feature>
<sequence>MHFTKLATLALSAVASVSATNFHNSFGHNGWVQDSTGTEVYLANGASVNIGGGWAFFWVDAAVCPGKANSVTYGWPANYGDVYIRTDGRLYEAGGSQISNGAKVC</sequence>
<dbReference type="Proteomes" id="UP000256690">
    <property type="component" value="Unassembled WGS sequence"/>
</dbReference>
<dbReference type="AlphaFoldDB" id="A0A3D8RF48"/>
<gene>
    <name evidence="2" type="ORF">DSM5745_07762</name>
</gene>
<dbReference type="GeneID" id="38118132"/>
<accession>A0A3D8RF48</accession>
<dbReference type="EMBL" id="PVWQ01000009">
    <property type="protein sequence ID" value="RDW72590.1"/>
    <property type="molecule type" value="Genomic_DNA"/>
</dbReference>
<dbReference type="RefSeq" id="XP_026601810.1">
    <property type="nucleotide sequence ID" value="XM_026749778.1"/>
</dbReference>
<evidence type="ECO:0000313" key="3">
    <source>
        <dbReference type="Proteomes" id="UP000256690"/>
    </source>
</evidence>
<feature type="signal peptide" evidence="1">
    <location>
        <begin position="1"/>
        <end position="19"/>
    </location>
</feature>
<evidence type="ECO:0000256" key="1">
    <source>
        <dbReference type="SAM" id="SignalP"/>
    </source>
</evidence>
<name>A0A3D8RF48_9EURO</name>
<proteinExistence type="predicted"/>
<reference evidence="2 3" key="1">
    <citation type="journal article" date="2018" name="IMA Fungus">
        <title>IMA Genome-F 9: Draft genome sequence of Annulohypoxylon stygium, Aspergillus mulundensis, Berkeleyomyces basicola (syn. Thielaviopsis basicola), Ceratocystis smalleyi, two Cercospora beticola strains, Coleophoma cylindrospora, Fusarium fracticaudum, Phialophora cf. hyalina, and Morchella septimelata.</title>
        <authorList>
            <person name="Wingfield B.D."/>
            <person name="Bills G.F."/>
            <person name="Dong Y."/>
            <person name="Huang W."/>
            <person name="Nel W.J."/>
            <person name="Swalarsk-Parry B.S."/>
            <person name="Vaghefi N."/>
            <person name="Wilken P.M."/>
            <person name="An Z."/>
            <person name="de Beer Z.W."/>
            <person name="De Vos L."/>
            <person name="Chen L."/>
            <person name="Duong T.A."/>
            <person name="Gao Y."/>
            <person name="Hammerbacher A."/>
            <person name="Kikkert J.R."/>
            <person name="Li Y."/>
            <person name="Li H."/>
            <person name="Li K."/>
            <person name="Li Q."/>
            <person name="Liu X."/>
            <person name="Ma X."/>
            <person name="Naidoo K."/>
            <person name="Pethybridge S.J."/>
            <person name="Sun J."/>
            <person name="Steenkamp E.T."/>
            <person name="van der Nest M.A."/>
            <person name="van Wyk S."/>
            <person name="Wingfield M.J."/>
            <person name="Xiong C."/>
            <person name="Yue Q."/>
            <person name="Zhang X."/>
        </authorList>
    </citation>
    <scope>NUCLEOTIDE SEQUENCE [LARGE SCALE GENOMIC DNA]</scope>
    <source>
        <strain evidence="2 3">DSM 5745</strain>
    </source>
</reference>
<comment type="caution">
    <text evidence="2">The sequence shown here is derived from an EMBL/GenBank/DDBJ whole genome shotgun (WGS) entry which is preliminary data.</text>
</comment>
<keyword evidence="3" id="KW-1185">Reference proteome</keyword>